<keyword evidence="4 5" id="KW-0472">Membrane</keyword>
<evidence type="ECO:0000313" key="7">
    <source>
        <dbReference type="Proteomes" id="UP000182521"/>
    </source>
</evidence>
<dbReference type="EMBL" id="CP009654">
    <property type="protein sequence ID" value="APC96326.1"/>
    <property type="molecule type" value="Genomic_DNA"/>
</dbReference>
<sequence>MEFLESLNFLDIAMIIAIFILSLFSAVKGLFKNIVSFVLMIFAVLAAGVLAVKIRDGFMSSIIEDPGVAYVVSFLFVLICAYLIIFGIMKIFMKNNKEKEGIGNTLFALFIAIIKYVLIFSIICSTISSIDYVKDSKFWEDSQLAPIFTKVGDHAYNTKIEMQEVNLKDYVPKQVAGDQ</sequence>
<keyword evidence="7" id="KW-1185">Reference proteome</keyword>
<reference evidence="7" key="1">
    <citation type="submission" date="2014-10" db="EMBL/GenBank/DDBJ databases">
        <authorList>
            <person name="Kuske C.R."/>
            <person name="Challacombe J.F."/>
            <person name="Daligault H.E."/>
            <person name="Davenport K.W."/>
            <person name="Johnson S.L."/>
            <person name="Siddaramappa S."/>
            <person name="Petersen J.M."/>
        </authorList>
    </citation>
    <scope>NUCLEOTIDE SEQUENCE [LARGE SCALE GENOMIC DNA]</scope>
    <source>
        <strain evidence="7">CA97-1460</strain>
    </source>
</reference>
<accession>A0A1J0KRQ3</accession>
<evidence type="ECO:0000256" key="4">
    <source>
        <dbReference type="ARBA" id="ARBA00023136"/>
    </source>
</evidence>
<protein>
    <submittedName>
        <fullName evidence="6">Colicin V production family protein</fullName>
    </submittedName>
</protein>
<gene>
    <name evidence="6" type="ORF">KX01_719</name>
</gene>
<dbReference type="Proteomes" id="UP000182521">
    <property type="component" value="Chromosome"/>
</dbReference>
<organism evidence="6 7">
    <name type="scientific">Francisella frigiditurris</name>
    <dbReference type="NCBI Taxonomy" id="1542390"/>
    <lineage>
        <taxon>Bacteria</taxon>
        <taxon>Pseudomonadati</taxon>
        <taxon>Pseudomonadota</taxon>
        <taxon>Gammaproteobacteria</taxon>
        <taxon>Thiotrichales</taxon>
        <taxon>Francisellaceae</taxon>
        <taxon>Francisella</taxon>
    </lineage>
</organism>
<dbReference type="OrthoDB" id="5604330at2"/>
<proteinExistence type="predicted"/>
<dbReference type="GO" id="GO:0016020">
    <property type="term" value="C:membrane"/>
    <property type="evidence" value="ECO:0007669"/>
    <property type="project" value="UniProtKB-SubCell"/>
</dbReference>
<keyword evidence="2 5" id="KW-0812">Transmembrane</keyword>
<evidence type="ECO:0000256" key="5">
    <source>
        <dbReference type="SAM" id="Phobius"/>
    </source>
</evidence>
<evidence type="ECO:0000313" key="6">
    <source>
        <dbReference type="EMBL" id="APC96326.1"/>
    </source>
</evidence>
<feature type="transmembrane region" description="Helical" evidence="5">
    <location>
        <begin position="34"/>
        <end position="55"/>
    </location>
</feature>
<dbReference type="RefSeq" id="WP_071663681.1">
    <property type="nucleotide sequence ID" value="NZ_CP009654.1"/>
</dbReference>
<feature type="transmembrane region" description="Helical" evidence="5">
    <location>
        <begin position="101"/>
        <end position="123"/>
    </location>
</feature>
<evidence type="ECO:0000256" key="1">
    <source>
        <dbReference type="ARBA" id="ARBA00004141"/>
    </source>
</evidence>
<dbReference type="InterPro" id="IPR003825">
    <property type="entry name" value="Colicin-V_CvpA"/>
</dbReference>
<feature type="transmembrane region" description="Helical" evidence="5">
    <location>
        <begin position="6"/>
        <end position="27"/>
    </location>
</feature>
<dbReference type="STRING" id="1542390.KX01_719"/>
<dbReference type="Pfam" id="PF02674">
    <property type="entry name" value="Colicin_V"/>
    <property type="match status" value="1"/>
</dbReference>
<dbReference type="GO" id="GO:0009403">
    <property type="term" value="P:toxin biosynthetic process"/>
    <property type="evidence" value="ECO:0007669"/>
    <property type="project" value="InterPro"/>
</dbReference>
<name>A0A1J0KRQ3_9GAMM</name>
<keyword evidence="3 5" id="KW-1133">Transmembrane helix</keyword>
<evidence type="ECO:0000256" key="2">
    <source>
        <dbReference type="ARBA" id="ARBA00022692"/>
    </source>
</evidence>
<dbReference type="KEGG" id="frc:KX01_719"/>
<evidence type="ECO:0000256" key="3">
    <source>
        <dbReference type="ARBA" id="ARBA00022989"/>
    </source>
</evidence>
<feature type="transmembrane region" description="Helical" evidence="5">
    <location>
        <begin position="67"/>
        <end position="89"/>
    </location>
</feature>
<dbReference type="AlphaFoldDB" id="A0A1J0KRQ3"/>
<comment type="subcellular location">
    <subcellularLocation>
        <location evidence="1">Membrane</location>
        <topology evidence="1">Multi-pass membrane protein</topology>
    </subcellularLocation>
</comment>